<reference evidence="1 2" key="2">
    <citation type="journal article" date="2016" name="Int. J. Syst. Evol. Microbiol.">
        <title>Lutibacter profundi sp. nov., isolated from a deep-sea hydrothermal system on the Arctic Mid-Ocean Ridge and emended description of the genus Lutibacter.</title>
        <authorList>
            <person name="Le Moine Bauer S."/>
            <person name="Roalkvam I."/>
            <person name="Steen I.H."/>
            <person name="Dahle H."/>
        </authorList>
    </citation>
    <scope>NUCLEOTIDE SEQUENCE [LARGE SCALE GENOMIC DNA]</scope>
    <source>
        <strain evidence="1 2">LP1</strain>
    </source>
</reference>
<proteinExistence type="predicted"/>
<dbReference type="EMBL" id="CP013355">
    <property type="protein sequence ID" value="AMC11205.1"/>
    <property type="molecule type" value="Genomic_DNA"/>
</dbReference>
<protein>
    <submittedName>
        <fullName evidence="1">Uncharacterized protein</fullName>
    </submittedName>
</protein>
<dbReference type="AlphaFoldDB" id="A0A0X8G701"/>
<evidence type="ECO:0000313" key="2">
    <source>
        <dbReference type="Proteomes" id="UP000059672"/>
    </source>
</evidence>
<gene>
    <name evidence="1" type="ORF">Lupro_08030</name>
</gene>
<keyword evidence="2" id="KW-1185">Reference proteome</keyword>
<organism evidence="1 2">
    <name type="scientific">Lutibacter profundi</name>
    <dbReference type="NCBI Taxonomy" id="1622118"/>
    <lineage>
        <taxon>Bacteria</taxon>
        <taxon>Pseudomonadati</taxon>
        <taxon>Bacteroidota</taxon>
        <taxon>Flavobacteriia</taxon>
        <taxon>Flavobacteriales</taxon>
        <taxon>Flavobacteriaceae</taxon>
        <taxon>Lutibacter</taxon>
    </lineage>
</organism>
<dbReference type="KEGG" id="lut:Lupro_08030"/>
<dbReference type="STRING" id="1622118.Lupro_08030"/>
<sequence>MVIQIYIHLKKLNKMKNFTKRILIIILVTSLFYACSGEKKRNVNFLPPLSIQIPTEIKNDVELTKVIKSSEKAINELSDNIEQLVIDGKEVFEMKEEEQGVMDNLKMGKLIVEFAANSAQLGKLIDEFDTYKKKQASQGLMNDAQLNALEKVGATFTNRMTQINEKYKNYFKK</sequence>
<evidence type="ECO:0000313" key="1">
    <source>
        <dbReference type="EMBL" id="AMC11205.1"/>
    </source>
</evidence>
<dbReference type="Proteomes" id="UP000059672">
    <property type="component" value="Chromosome"/>
</dbReference>
<reference evidence="2" key="1">
    <citation type="submission" date="2015-12" db="EMBL/GenBank/DDBJ databases">
        <title>Complete genome sequence of Lutibacter profundus strain LP1.</title>
        <authorList>
            <person name="Wissuwa J."/>
            <person name="Le Moine Bauer S."/>
            <person name="Stokke R."/>
            <person name="Dahle H."/>
            <person name="Steen I.H."/>
        </authorList>
    </citation>
    <scope>NUCLEOTIDE SEQUENCE [LARGE SCALE GENOMIC DNA]</scope>
    <source>
        <strain evidence="2">LP1</strain>
    </source>
</reference>
<accession>A0A0X8G701</accession>
<name>A0A0X8G701_9FLAO</name>